<dbReference type="Proteomes" id="UP000754883">
    <property type="component" value="Unassembled WGS sequence"/>
</dbReference>
<comment type="caution">
    <text evidence="3">The sequence shown here is derived from an EMBL/GenBank/DDBJ whole genome shotgun (WGS) entry which is preliminary data.</text>
</comment>
<feature type="domain" description="Clr5" evidence="2">
    <location>
        <begin position="25"/>
        <end position="76"/>
    </location>
</feature>
<dbReference type="EMBL" id="CABFNO020001560">
    <property type="protein sequence ID" value="CAH0002531.1"/>
    <property type="molecule type" value="Genomic_DNA"/>
</dbReference>
<sequence length="107" mass="12851">MRIRPNIAKSNHTTAFRYRKRVGYEQWEAKRPIIADLNVRHQVTRKEIMKRLESIYSFITSIGESQFKARIRKWNLARKNMSRRRPAGDKESSLSLHPRIISIDMRR</sequence>
<keyword evidence="4" id="KW-1185">Reference proteome</keyword>
<evidence type="ECO:0000313" key="3">
    <source>
        <dbReference type="EMBL" id="CAH0002531.1"/>
    </source>
</evidence>
<dbReference type="AlphaFoldDB" id="A0A9N9UWL2"/>
<protein>
    <recommendedName>
        <fullName evidence="2">Clr5 domain-containing protein</fullName>
    </recommendedName>
</protein>
<proteinExistence type="predicted"/>
<accession>A0A9N9UWL2</accession>
<feature type="region of interest" description="Disordered" evidence="1">
    <location>
        <begin position="80"/>
        <end position="107"/>
    </location>
</feature>
<reference evidence="3" key="1">
    <citation type="submission" date="2021-10" db="EMBL/GenBank/DDBJ databases">
        <authorList>
            <person name="Piombo E."/>
        </authorList>
    </citation>
    <scope>NUCLEOTIDE SEQUENCE</scope>
</reference>
<evidence type="ECO:0000313" key="4">
    <source>
        <dbReference type="Proteomes" id="UP000754883"/>
    </source>
</evidence>
<evidence type="ECO:0000256" key="1">
    <source>
        <dbReference type="SAM" id="MobiDB-lite"/>
    </source>
</evidence>
<dbReference type="InterPro" id="IPR025676">
    <property type="entry name" value="Clr5_dom"/>
</dbReference>
<dbReference type="Pfam" id="PF14420">
    <property type="entry name" value="Clr5"/>
    <property type="match status" value="1"/>
</dbReference>
<evidence type="ECO:0000259" key="2">
    <source>
        <dbReference type="Pfam" id="PF14420"/>
    </source>
</evidence>
<gene>
    <name evidence="3" type="ORF">CBYS24578_00002083</name>
</gene>
<name>A0A9N9UWL2_9HYPO</name>
<organism evidence="3 4">
    <name type="scientific">Clonostachys byssicola</name>
    <dbReference type="NCBI Taxonomy" id="160290"/>
    <lineage>
        <taxon>Eukaryota</taxon>
        <taxon>Fungi</taxon>
        <taxon>Dikarya</taxon>
        <taxon>Ascomycota</taxon>
        <taxon>Pezizomycotina</taxon>
        <taxon>Sordariomycetes</taxon>
        <taxon>Hypocreomycetidae</taxon>
        <taxon>Hypocreales</taxon>
        <taxon>Bionectriaceae</taxon>
        <taxon>Clonostachys</taxon>
    </lineage>
</organism>